<proteinExistence type="predicted"/>
<gene>
    <name evidence="1" type="ORF">RZN05_18615</name>
</gene>
<dbReference type="RefSeq" id="WP_317228177.1">
    <property type="nucleotide sequence ID" value="NZ_JAWJEJ010000002.1"/>
</dbReference>
<reference evidence="1 2" key="1">
    <citation type="submission" date="2023-10" db="EMBL/GenBank/DDBJ databases">
        <title>Sphingomonas sp. HF-S4 16S ribosomal RNA gene Genome sequencing and assembly.</title>
        <authorList>
            <person name="Lee H."/>
        </authorList>
    </citation>
    <scope>NUCLEOTIDE SEQUENCE [LARGE SCALE GENOMIC DNA]</scope>
    <source>
        <strain evidence="1 2">HF-S4</strain>
    </source>
</reference>
<organism evidence="1 2">
    <name type="scientific">Sphingomonas agrestis</name>
    <dbReference type="NCBI Taxonomy" id="3080540"/>
    <lineage>
        <taxon>Bacteria</taxon>
        <taxon>Pseudomonadati</taxon>
        <taxon>Pseudomonadota</taxon>
        <taxon>Alphaproteobacteria</taxon>
        <taxon>Sphingomonadales</taxon>
        <taxon>Sphingomonadaceae</taxon>
        <taxon>Sphingomonas</taxon>
    </lineage>
</organism>
<sequence length="108" mass="12250">MSNVTLVPIRMFIDKFSYFFGEPRCKSRTLVSSPPERRLPISFIGEIMQLIDAMLISKLTKTITYLRNRSFVSHHSLPIGDAALMGNTRCLKISASNGEFRHQDAECV</sequence>
<name>A0ABU3YCA9_9SPHN</name>
<accession>A0ABU3YCA9</accession>
<evidence type="ECO:0000313" key="1">
    <source>
        <dbReference type="EMBL" id="MDV3459018.1"/>
    </source>
</evidence>
<comment type="caution">
    <text evidence="1">The sequence shown here is derived from an EMBL/GenBank/DDBJ whole genome shotgun (WGS) entry which is preliminary data.</text>
</comment>
<evidence type="ECO:0000313" key="2">
    <source>
        <dbReference type="Proteomes" id="UP001273531"/>
    </source>
</evidence>
<dbReference type="Proteomes" id="UP001273531">
    <property type="component" value="Unassembled WGS sequence"/>
</dbReference>
<dbReference type="EMBL" id="JAWJEJ010000002">
    <property type="protein sequence ID" value="MDV3459018.1"/>
    <property type="molecule type" value="Genomic_DNA"/>
</dbReference>
<keyword evidence="2" id="KW-1185">Reference proteome</keyword>
<protein>
    <submittedName>
        <fullName evidence="1">Uncharacterized protein</fullName>
    </submittedName>
</protein>